<dbReference type="OrthoDB" id="3693166at2759"/>
<name>A0A6A6TJC1_9PLEO</name>
<protein>
    <submittedName>
        <fullName evidence="2">Uncharacterized protein</fullName>
    </submittedName>
</protein>
<accession>A0A6A6TJC1</accession>
<feature type="region of interest" description="Disordered" evidence="1">
    <location>
        <begin position="162"/>
        <end position="194"/>
    </location>
</feature>
<organism evidence="2 3">
    <name type="scientific">Lophiostoma macrostomum CBS 122681</name>
    <dbReference type="NCBI Taxonomy" id="1314788"/>
    <lineage>
        <taxon>Eukaryota</taxon>
        <taxon>Fungi</taxon>
        <taxon>Dikarya</taxon>
        <taxon>Ascomycota</taxon>
        <taxon>Pezizomycotina</taxon>
        <taxon>Dothideomycetes</taxon>
        <taxon>Pleosporomycetidae</taxon>
        <taxon>Pleosporales</taxon>
        <taxon>Lophiostomataceae</taxon>
        <taxon>Lophiostoma</taxon>
    </lineage>
</organism>
<reference evidence="2" key="1">
    <citation type="journal article" date="2020" name="Stud. Mycol.">
        <title>101 Dothideomycetes genomes: a test case for predicting lifestyles and emergence of pathogens.</title>
        <authorList>
            <person name="Haridas S."/>
            <person name="Albert R."/>
            <person name="Binder M."/>
            <person name="Bloem J."/>
            <person name="Labutti K."/>
            <person name="Salamov A."/>
            <person name="Andreopoulos B."/>
            <person name="Baker S."/>
            <person name="Barry K."/>
            <person name="Bills G."/>
            <person name="Bluhm B."/>
            <person name="Cannon C."/>
            <person name="Castanera R."/>
            <person name="Culley D."/>
            <person name="Daum C."/>
            <person name="Ezra D."/>
            <person name="Gonzalez J."/>
            <person name="Henrissat B."/>
            <person name="Kuo A."/>
            <person name="Liang C."/>
            <person name="Lipzen A."/>
            <person name="Lutzoni F."/>
            <person name="Magnuson J."/>
            <person name="Mondo S."/>
            <person name="Nolan M."/>
            <person name="Ohm R."/>
            <person name="Pangilinan J."/>
            <person name="Park H.-J."/>
            <person name="Ramirez L."/>
            <person name="Alfaro M."/>
            <person name="Sun H."/>
            <person name="Tritt A."/>
            <person name="Yoshinaga Y."/>
            <person name="Zwiers L.-H."/>
            <person name="Turgeon B."/>
            <person name="Goodwin S."/>
            <person name="Spatafora J."/>
            <person name="Crous P."/>
            <person name="Grigoriev I."/>
        </authorList>
    </citation>
    <scope>NUCLEOTIDE SEQUENCE</scope>
    <source>
        <strain evidence="2">CBS 122681</strain>
    </source>
</reference>
<dbReference type="EMBL" id="MU004310">
    <property type="protein sequence ID" value="KAF2659063.1"/>
    <property type="molecule type" value="Genomic_DNA"/>
</dbReference>
<evidence type="ECO:0000313" key="2">
    <source>
        <dbReference type="EMBL" id="KAF2659063.1"/>
    </source>
</evidence>
<evidence type="ECO:0000313" key="3">
    <source>
        <dbReference type="Proteomes" id="UP000799324"/>
    </source>
</evidence>
<dbReference type="Proteomes" id="UP000799324">
    <property type="component" value="Unassembled WGS sequence"/>
</dbReference>
<proteinExistence type="predicted"/>
<sequence>MNRAPSRPNQRTRNPDKILAMWFYGLDPSHSWDTVHARSRLQFLLLLPCIQTKACKRESMEYCYMEAFIEAFCNPHTFRRRQEFVEVWTDAHEDILQFMDEQFRLLLGLVTQLRSQYGTLEHAPAREYTSPESRERGSRIRALALVVLKCIIEGKPQPCAQFSLPDKETHAEASGPREQIHGEASRPRNQAPEENPLVKALQTKTGKCPHPKDVGRPEWFPEKDVIRPDNFAEQWPRMAKVATARSRVFRKPDGLVQMLLGMEELLGRSIFGVDWL</sequence>
<keyword evidence="3" id="KW-1185">Reference proteome</keyword>
<gene>
    <name evidence="2" type="ORF">K491DRAFT_226962</name>
</gene>
<evidence type="ECO:0000256" key="1">
    <source>
        <dbReference type="SAM" id="MobiDB-lite"/>
    </source>
</evidence>
<dbReference type="AlphaFoldDB" id="A0A6A6TJC1"/>